<proteinExistence type="predicted"/>
<protein>
    <submittedName>
        <fullName evidence="1">Uncharacterized protein</fullName>
    </submittedName>
</protein>
<name>A0A6M3JDN7_9ZZZZ</name>
<accession>A0A6M3JDN7</accession>
<organism evidence="1">
    <name type="scientific">viral metagenome</name>
    <dbReference type="NCBI Taxonomy" id="1070528"/>
    <lineage>
        <taxon>unclassified sequences</taxon>
        <taxon>metagenomes</taxon>
        <taxon>organismal metagenomes</taxon>
    </lineage>
</organism>
<gene>
    <name evidence="1" type="ORF">MM415A07106_0009</name>
</gene>
<dbReference type="EMBL" id="MT141605">
    <property type="protein sequence ID" value="QJA68309.1"/>
    <property type="molecule type" value="Genomic_DNA"/>
</dbReference>
<reference evidence="1" key="1">
    <citation type="submission" date="2020-03" db="EMBL/GenBank/DDBJ databases">
        <title>The deep terrestrial virosphere.</title>
        <authorList>
            <person name="Holmfeldt K."/>
            <person name="Nilsson E."/>
            <person name="Simone D."/>
            <person name="Lopez-Fernandez M."/>
            <person name="Wu X."/>
            <person name="de Brujin I."/>
            <person name="Lundin D."/>
            <person name="Andersson A."/>
            <person name="Bertilsson S."/>
            <person name="Dopson M."/>
        </authorList>
    </citation>
    <scope>NUCLEOTIDE SEQUENCE</scope>
    <source>
        <strain evidence="1">MM415A07106</strain>
    </source>
</reference>
<dbReference type="AlphaFoldDB" id="A0A6M3JDN7"/>
<evidence type="ECO:0000313" key="1">
    <source>
        <dbReference type="EMBL" id="QJA68309.1"/>
    </source>
</evidence>
<sequence length="55" mass="5857">MKMKWQKPELKSIGSVISEGKTCNGGYSAFDRACSKGFQASTSCSQGVGINGHEE</sequence>